<organism evidence="2 3">
    <name type="scientific">Phyllosticta citriasiana</name>
    <dbReference type="NCBI Taxonomy" id="595635"/>
    <lineage>
        <taxon>Eukaryota</taxon>
        <taxon>Fungi</taxon>
        <taxon>Dikarya</taxon>
        <taxon>Ascomycota</taxon>
        <taxon>Pezizomycotina</taxon>
        <taxon>Dothideomycetes</taxon>
        <taxon>Dothideomycetes incertae sedis</taxon>
        <taxon>Botryosphaeriales</taxon>
        <taxon>Phyllostictaceae</taxon>
        <taxon>Phyllosticta</taxon>
    </lineage>
</organism>
<accession>A0ABR1KI31</accession>
<dbReference type="EMBL" id="JBBPHU010000009">
    <property type="protein sequence ID" value="KAK7514040.1"/>
    <property type="molecule type" value="Genomic_DNA"/>
</dbReference>
<gene>
    <name evidence="2" type="ORF">IWZ03DRAFT_383691</name>
</gene>
<proteinExistence type="predicted"/>
<feature type="transmembrane region" description="Helical" evidence="1">
    <location>
        <begin position="54"/>
        <end position="74"/>
    </location>
</feature>
<keyword evidence="1" id="KW-0812">Transmembrane</keyword>
<dbReference type="Proteomes" id="UP001363622">
    <property type="component" value="Unassembled WGS sequence"/>
</dbReference>
<evidence type="ECO:0000313" key="3">
    <source>
        <dbReference type="Proteomes" id="UP001363622"/>
    </source>
</evidence>
<keyword evidence="3" id="KW-1185">Reference proteome</keyword>
<name>A0ABR1KI31_9PEZI</name>
<comment type="caution">
    <text evidence="2">The sequence shown here is derived from an EMBL/GenBank/DDBJ whole genome shotgun (WGS) entry which is preliminary data.</text>
</comment>
<sequence>MEGASLTMLLSSSWNLCLSLSPPKLFITQYHHPSYNSLHQSAGSFWAVRMLKGFIMFFTGRLSVFLFILSINVLHAHAHNRDFHGSAKWKLAQIARQGSSLSSFPP</sequence>
<keyword evidence="1" id="KW-1133">Transmembrane helix</keyword>
<evidence type="ECO:0000256" key="1">
    <source>
        <dbReference type="SAM" id="Phobius"/>
    </source>
</evidence>
<reference evidence="2 3" key="1">
    <citation type="submission" date="2024-04" db="EMBL/GenBank/DDBJ databases">
        <title>Phyllosticta paracitricarpa is synonymous to the EU quarantine fungus P. citricarpa based on phylogenomic analyses.</title>
        <authorList>
            <consortium name="Lawrence Berkeley National Laboratory"/>
            <person name="Van Ingen-Buijs V.A."/>
            <person name="Van Westerhoven A.C."/>
            <person name="Haridas S."/>
            <person name="Skiadas P."/>
            <person name="Martin F."/>
            <person name="Groenewald J.Z."/>
            <person name="Crous P.W."/>
            <person name="Seidl M.F."/>
        </authorList>
    </citation>
    <scope>NUCLEOTIDE SEQUENCE [LARGE SCALE GENOMIC DNA]</scope>
    <source>
        <strain evidence="2 3">CBS 123371</strain>
    </source>
</reference>
<keyword evidence="1" id="KW-0472">Membrane</keyword>
<protein>
    <submittedName>
        <fullName evidence="2">Uncharacterized protein</fullName>
    </submittedName>
</protein>
<evidence type="ECO:0000313" key="2">
    <source>
        <dbReference type="EMBL" id="KAK7514040.1"/>
    </source>
</evidence>